<organism evidence="1 2">
    <name type="scientific">Desulfobotulus pelophilus</name>
    <dbReference type="NCBI Taxonomy" id="2823377"/>
    <lineage>
        <taxon>Bacteria</taxon>
        <taxon>Pseudomonadati</taxon>
        <taxon>Thermodesulfobacteriota</taxon>
        <taxon>Desulfobacteria</taxon>
        <taxon>Desulfobacterales</taxon>
        <taxon>Desulfobacteraceae</taxon>
        <taxon>Desulfobotulus</taxon>
    </lineage>
</organism>
<protein>
    <submittedName>
        <fullName evidence="1">Cytoplasmic protein</fullName>
    </submittedName>
</protein>
<keyword evidence="2" id="KW-1185">Reference proteome</keyword>
<accession>A0ABT3N8F1</accession>
<evidence type="ECO:0000313" key="2">
    <source>
        <dbReference type="Proteomes" id="UP001209681"/>
    </source>
</evidence>
<reference evidence="1 2" key="1">
    <citation type="submission" date="2022-11" db="EMBL/GenBank/DDBJ databases">
        <title>Desulfobotulus tamanensis H1 sp. nov. - anaerobic, alkaliphilic, sulphate reducing bacterium isolated from terrestrial mud volcano.</title>
        <authorList>
            <person name="Frolova A."/>
            <person name="Merkel A.Y."/>
            <person name="Slobodkin A.I."/>
        </authorList>
    </citation>
    <scope>NUCLEOTIDE SEQUENCE [LARGE SCALE GENOMIC DNA]</scope>
    <source>
        <strain evidence="1 2">H1</strain>
    </source>
</reference>
<dbReference type="EMBL" id="JAPFPW010000006">
    <property type="protein sequence ID" value="MCW7753730.1"/>
    <property type="molecule type" value="Genomic_DNA"/>
</dbReference>
<comment type="caution">
    <text evidence="1">The sequence shown here is derived from an EMBL/GenBank/DDBJ whole genome shotgun (WGS) entry which is preliminary data.</text>
</comment>
<dbReference type="RefSeq" id="WP_265424598.1">
    <property type="nucleotide sequence ID" value="NZ_JAPFPW010000006.1"/>
</dbReference>
<proteinExistence type="predicted"/>
<dbReference type="Proteomes" id="UP001209681">
    <property type="component" value="Unassembled WGS sequence"/>
</dbReference>
<evidence type="ECO:0000313" key="1">
    <source>
        <dbReference type="EMBL" id="MCW7753730.1"/>
    </source>
</evidence>
<name>A0ABT3N8F1_9BACT</name>
<gene>
    <name evidence="1" type="ORF">OOT00_07000</name>
</gene>
<sequence>MDNNKHSHRFIETYEGIGAFGLDRASDEETIAFLLQKFSDDTCLSALLPRLQESEIENLHNLIYTLLKRHFSEDEYHSIFLKDNHHHG</sequence>